<evidence type="ECO:0000313" key="2">
    <source>
        <dbReference type="Proteomes" id="UP001329915"/>
    </source>
</evidence>
<sequence>MTIRATYNDIYAEFKGAINNSVMQSIDNQQYFSRKKDPIINSVLFVDYEVLAQDAASYLEAMEPIRGKKEIIDPELIEEWKPMPPKRVSTIEVSVKRKKGKFTSRFCEDINEIYLDDFGE</sequence>
<reference evidence="1 2" key="1">
    <citation type="submission" date="2023-04" db="EMBL/GenBank/DDBJ databases">
        <authorList>
            <person name="Hsu D."/>
        </authorList>
    </citation>
    <scope>NUCLEOTIDE SEQUENCE [LARGE SCALE GENOMIC DNA]</scope>
    <source>
        <strain evidence="1 2">MK1</strain>
    </source>
</reference>
<gene>
    <name evidence="1" type="ORF">MFMK1_000511</name>
</gene>
<dbReference type="EMBL" id="CP121694">
    <property type="protein sequence ID" value="WRO20722.1"/>
    <property type="molecule type" value="Genomic_DNA"/>
</dbReference>
<dbReference type="KEGG" id="dbc:MFMK1_000511"/>
<dbReference type="AlphaFoldDB" id="A0AAU0UKG7"/>
<accession>A0AAU0UKG7</accession>
<evidence type="ECO:0000313" key="1">
    <source>
        <dbReference type="EMBL" id="WRO20722.1"/>
    </source>
</evidence>
<protein>
    <submittedName>
        <fullName evidence="1">Uncharacterized protein</fullName>
    </submittedName>
</protein>
<dbReference type="Proteomes" id="UP001329915">
    <property type="component" value="Chromosome"/>
</dbReference>
<keyword evidence="2" id="KW-1185">Reference proteome</keyword>
<dbReference type="RefSeq" id="WP_366923608.1">
    <property type="nucleotide sequence ID" value="NZ_CP121694.1"/>
</dbReference>
<proteinExistence type="predicted"/>
<name>A0AAU0UKG7_9FIRM</name>
<organism evidence="1 2">
    <name type="scientific">Metallumcola ferriviriculae</name>
    <dbReference type="NCBI Taxonomy" id="3039180"/>
    <lineage>
        <taxon>Bacteria</taxon>
        <taxon>Bacillati</taxon>
        <taxon>Bacillota</taxon>
        <taxon>Clostridia</taxon>
        <taxon>Neomoorellales</taxon>
        <taxon>Desulfitibacteraceae</taxon>
        <taxon>Metallumcola</taxon>
    </lineage>
</organism>